<dbReference type="GO" id="GO:0030288">
    <property type="term" value="C:outer membrane-bounded periplasmic space"/>
    <property type="evidence" value="ECO:0007669"/>
    <property type="project" value="TreeGrafter"/>
</dbReference>
<keyword evidence="2" id="KW-0645">Protease</keyword>
<reference evidence="6" key="1">
    <citation type="journal article" date="2021" name="PeerJ">
        <title>Extensive microbial diversity within the chicken gut microbiome revealed by metagenomics and culture.</title>
        <authorList>
            <person name="Gilroy R."/>
            <person name="Ravi A."/>
            <person name="Getino M."/>
            <person name="Pursley I."/>
            <person name="Horton D.L."/>
            <person name="Alikhan N.F."/>
            <person name="Baker D."/>
            <person name="Gharbi K."/>
            <person name="Hall N."/>
            <person name="Watson M."/>
            <person name="Adriaenssens E.M."/>
            <person name="Foster-Nyarko E."/>
            <person name="Jarju S."/>
            <person name="Secka A."/>
            <person name="Antonio M."/>
            <person name="Oren A."/>
            <person name="Chaudhuri R.R."/>
            <person name="La Ragione R."/>
            <person name="Hildebrand F."/>
            <person name="Pallen M.J."/>
        </authorList>
    </citation>
    <scope>NUCLEOTIDE SEQUENCE</scope>
    <source>
        <strain evidence="6">ChiGjej6B6-1540</strain>
    </source>
</reference>
<dbReference type="AlphaFoldDB" id="A0A9D1UPE1"/>
<gene>
    <name evidence="6" type="ORF">H9868_06095</name>
</gene>
<evidence type="ECO:0000313" key="7">
    <source>
        <dbReference type="Proteomes" id="UP000824192"/>
    </source>
</evidence>
<comment type="caution">
    <text evidence="6">The sequence shown here is derived from an EMBL/GenBank/DDBJ whole genome shotgun (WGS) entry which is preliminary data.</text>
</comment>
<dbReference type="CDD" id="cd06782">
    <property type="entry name" value="cpPDZ_CPP-like"/>
    <property type="match status" value="1"/>
</dbReference>
<dbReference type="Proteomes" id="UP000824192">
    <property type="component" value="Unassembled WGS sequence"/>
</dbReference>
<dbReference type="InterPro" id="IPR005151">
    <property type="entry name" value="Tail-specific_protease"/>
</dbReference>
<dbReference type="InterPro" id="IPR004447">
    <property type="entry name" value="Peptidase_S41A"/>
</dbReference>
<dbReference type="InterPro" id="IPR055210">
    <property type="entry name" value="CtpA/B_N"/>
</dbReference>
<dbReference type="GO" id="GO:0004175">
    <property type="term" value="F:endopeptidase activity"/>
    <property type="evidence" value="ECO:0007669"/>
    <property type="project" value="TreeGrafter"/>
</dbReference>
<evidence type="ECO:0000256" key="2">
    <source>
        <dbReference type="ARBA" id="ARBA00022670"/>
    </source>
</evidence>
<evidence type="ECO:0000256" key="1">
    <source>
        <dbReference type="ARBA" id="ARBA00009179"/>
    </source>
</evidence>
<dbReference type="PANTHER" id="PTHR32060:SF30">
    <property type="entry name" value="CARBOXY-TERMINAL PROCESSING PROTEASE CTPA"/>
    <property type="match status" value="1"/>
</dbReference>
<dbReference type="SMART" id="SM00228">
    <property type="entry name" value="PDZ"/>
    <property type="match status" value="1"/>
</dbReference>
<protein>
    <submittedName>
        <fullName evidence="6">S41 family peptidase</fullName>
    </submittedName>
</protein>
<evidence type="ECO:0000313" key="6">
    <source>
        <dbReference type="EMBL" id="HIW94096.1"/>
    </source>
</evidence>
<name>A0A9D1UPE1_9FIRM</name>
<dbReference type="GO" id="GO:0008236">
    <property type="term" value="F:serine-type peptidase activity"/>
    <property type="evidence" value="ECO:0007669"/>
    <property type="project" value="UniProtKB-KW"/>
</dbReference>
<dbReference type="SMART" id="SM00245">
    <property type="entry name" value="TSPc"/>
    <property type="match status" value="1"/>
</dbReference>
<evidence type="ECO:0000256" key="4">
    <source>
        <dbReference type="ARBA" id="ARBA00022825"/>
    </source>
</evidence>
<dbReference type="InterPro" id="IPR029045">
    <property type="entry name" value="ClpP/crotonase-like_dom_sf"/>
</dbReference>
<dbReference type="GO" id="GO:0006508">
    <property type="term" value="P:proteolysis"/>
    <property type="evidence" value="ECO:0007669"/>
    <property type="project" value="UniProtKB-KW"/>
</dbReference>
<dbReference type="InterPro" id="IPR001478">
    <property type="entry name" value="PDZ"/>
</dbReference>
<feature type="domain" description="PDZ" evidence="5">
    <location>
        <begin position="90"/>
        <end position="158"/>
    </location>
</feature>
<dbReference type="Gene3D" id="2.30.42.10">
    <property type="match status" value="1"/>
</dbReference>
<dbReference type="Gene3D" id="3.30.750.44">
    <property type="match status" value="1"/>
</dbReference>
<dbReference type="GO" id="GO:0007165">
    <property type="term" value="P:signal transduction"/>
    <property type="evidence" value="ECO:0007669"/>
    <property type="project" value="TreeGrafter"/>
</dbReference>
<dbReference type="PROSITE" id="PS50106">
    <property type="entry name" value="PDZ"/>
    <property type="match status" value="1"/>
</dbReference>
<dbReference type="CDD" id="cd07560">
    <property type="entry name" value="Peptidase_S41_CPP"/>
    <property type="match status" value="1"/>
</dbReference>
<dbReference type="Pfam" id="PF17820">
    <property type="entry name" value="PDZ_6"/>
    <property type="match status" value="1"/>
</dbReference>
<comment type="similarity">
    <text evidence="1">Belongs to the peptidase S41A family.</text>
</comment>
<organism evidence="6 7">
    <name type="scientific">Candidatus Flavonifractor merdipullorum</name>
    <dbReference type="NCBI Taxonomy" id="2838590"/>
    <lineage>
        <taxon>Bacteria</taxon>
        <taxon>Bacillati</taxon>
        <taxon>Bacillota</taxon>
        <taxon>Clostridia</taxon>
        <taxon>Eubacteriales</taxon>
        <taxon>Oscillospiraceae</taxon>
        <taxon>Flavonifractor</taxon>
    </lineage>
</organism>
<dbReference type="PANTHER" id="PTHR32060">
    <property type="entry name" value="TAIL-SPECIFIC PROTEASE"/>
    <property type="match status" value="1"/>
</dbReference>
<dbReference type="Gene3D" id="3.90.226.10">
    <property type="entry name" value="2-enoyl-CoA Hydratase, Chain A, domain 1"/>
    <property type="match status" value="1"/>
</dbReference>
<keyword evidence="3" id="KW-0378">Hydrolase</keyword>
<dbReference type="Pfam" id="PF22694">
    <property type="entry name" value="CtpB_N-like"/>
    <property type="match status" value="1"/>
</dbReference>
<dbReference type="InterPro" id="IPR041489">
    <property type="entry name" value="PDZ_6"/>
</dbReference>
<evidence type="ECO:0000259" key="5">
    <source>
        <dbReference type="PROSITE" id="PS50106"/>
    </source>
</evidence>
<dbReference type="SUPFAM" id="SSF50156">
    <property type="entry name" value="PDZ domain-like"/>
    <property type="match status" value="1"/>
</dbReference>
<sequence>MRNQAPKRYTRWHLLFAVALTLLITLGGTALAAWLVLGPESLTLLEGYGLIRNRFVGEYDADKVIDGAMEGMVSALGDRWSYYLDADSYAAEQERRANAYVGIGVTVDQSREEGLYIVSVNEKGPAHEAGLTAGEVITAVDGTSIAGDARAEGADLIRGEEGSQVELTVLGTDGTTRTVMVTRKSIEEDPVSYEMLDGQVGYVRIENFFTGSAEQMEAAVESLVGDGAEKLVFDVRNNGGGYLSELKPMLDRLLPEGVIFRTTSYSGQEEVTRSDAECVSLPIAVLVNADSYSAAEIFAGELQEAAGAIIVGEPTSGKGYAQQTFPLPNGGALGISTMEYFTGNGVSLIGTGLTLDVETSLSEEDQIAFVSGTLSHADDTQLQAALQALNG</sequence>
<accession>A0A9D1UPE1</accession>
<evidence type="ECO:0000256" key="3">
    <source>
        <dbReference type="ARBA" id="ARBA00022801"/>
    </source>
</evidence>
<keyword evidence="4" id="KW-0720">Serine protease</keyword>
<dbReference type="Pfam" id="PF03572">
    <property type="entry name" value="Peptidase_S41"/>
    <property type="match status" value="1"/>
</dbReference>
<dbReference type="InterPro" id="IPR036034">
    <property type="entry name" value="PDZ_sf"/>
</dbReference>
<dbReference type="SUPFAM" id="SSF52096">
    <property type="entry name" value="ClpP/crotonase"/>
    <property type="match status" value="1"/>
</dbReference>
<dbReference type="EMBL" id="DXGA01000125">
    <property type="protein sequence ID" value="HIW94096.1"/>
    <property type="molecule type" value="Genomic_DNA"/>
</dbReference>
<proteinExistence type="inferred from homology"/>
<reference evidence="6" key="2">
    <citation type="submission" date="2021-04" db="EMBL/GenBank/DDBJ databases">
        <authorList>
            <person name="Gilroy R."/>
        </authorList>
    </citation>
    <scope>NUCLEOTIDE SEQUENCE</scope>
    <source>
        <strain evidence="6">ChiGjej6B6-1540</strain>
    </source>
</reference>